<proteinExistence type="predicted"/>
<evidence type="ECO:0000313" key="1">
    <source>
        <dbReference type="EMBL" id="VVC86965.1"/>
    </source>
</evidence>
<evidence type="ECO:0000313" key="2">
    <source>
        <dbReference type="Proteomes" id="UP000324832"/>
    </source>
</evidence>
<accession>A0A5E4PNP5</accession>
<gene>
    <name evidence="1" type="ORF">LSINAPIS_LOCUS690</name>
</gene>
<protein>
    <submittedName>
        <fullName evidence="1">Uncharacterized protein</fullName>
    </submittedName>
</protein>
<keyword evidence="2" id="KW-1185">Reference proteome</keyword>
<dbReference type="AlphaFoldDB" id="A0A5E4PNP5"/>
<sequence length="180" mass="20165">MVMEKQMTSRTLAIAENGTSHLRFLIWQISTKGTRVKAQNITSRSGVVCAALRIVSFEPSVIARIVISSGIGCPCWYTLVAVVSENQKSPCTCLGSDFFGKRIHTWYTQAVSQITQIINAGQLRDLHRLLIKPACLSLFRELEKNWSDKQRSLLILKNEDIQITSPRKGSRSLKEKIGVC</sequence>
<organism evidence="1 2">
    <name type="scientific">Leptidea sinapis</name>
    <dbReference type="NCBI Taxonomy" id="189913"/>
    <lineage>
        <taxon>Eukaryota</taxon>
        <taxon>Metazoa</taxon>
        <taxon>Ecdysozoa</taxon>
        <taxon>Arthropoda</taxon>
        <taxon>Hexapoda</taxon>
        <taxon>Insecta</taxon>
        <taxon>Pterygota</taxon>
        <taxon>Neoptera</taxon>
        <taxon>Endopterygota</taxon>
        <taxon>Lepidoptera</taxon>
        <taxon>Glossata</taxon>
        <taxon>Ditrysia</taxon>
        <taxon>Papilionoidea</taxon>
        <taxon>Pieridae</taxon>
        <taxon>Dismorphiinae</taxon>
        <taxon>Leptidea</taxon>
    </lineage>
</organism>
<reference evidence="1 2" key="1">
    <citation type="submission" date="2017-07" db="EMBL/GenBank/DDBJ databases">
        <authorList>
            <person name="Talla V."/>
            <person name="Backstrom N."/>
        </authorList>
    </citation>
    <scope>NUCLEOTIDE SEQUENCE [LARGE SCALE GENOMIC DNA]</scope>
</reference>
<name>A0A5E4PNP5_9NEOP</name>
<dbReference type="EMBL" id="FZQP02000049">
    <property type="protein sequence ID" value="VVC86965.1"/>
    <property type="molecule type" value="Genomic_DNA"/>
</dbReference>
<dbReference type="Proteomes" id="UP000324832">
    <property type="component" value="Unassembled WGS sequence"/>
</dbReference>